<accession>A0ABU7M0N2</accession>
<dbReference type="RefSeq" id="WP_330196931.1">
    <property type="nucleotide sequence ID" value="NZ_JAZDRO010000005.1"/>
</dbReference>
<dbReference type="SMART" id="SM00028">
    <property type="entry name" value="TPR"/>
    <property type="match status" value="4"/>
</dbReference>
<dbReference type="EMBL" id="JAZDRO010000005">
    <property type="protein sequence ID" value="MEE2567371.1"/>
    <property type="molecule type" value="Genomic_DNA"/>
</dbReference>
<dbReference type="Pfam" id="PF13432">
    <property type="entry name" value="TPR_16"/>
    <property type="match status" value="1"/>
</dbReference>
<gene>
    <name evidence="1" type="ORF">V0U35_11845</name>
</gene>
<name>A0ABU7M0N2_9PROT</name>
<evidence type="ECO:0000313" key="2">
    <source>
        <dbReference type="Proteomes" id="UP001310692"/>
    </source>
</evidence>
<keyword evidence="2" id="KW-1185">Reference proteome</keyword>
<dbReference type="Proteomes" id="UP001310692">
    <property type="component" value="Unassembled WGS sequence"/>
</dbReference>
<evidence type="ECO:0000313" key="1">
    <source>
        <dbReference type="EMBL" id="MEE2567371.1"/>
    </source>
</evidence>
<comment type="caution">
    <text evidence="1">The sequence shown here is derived from an EMBL/GenBank/DDBJ whole genome shotgun (WGS) entry which is preliminary data.</text>
</comment>
<organism evidence="1 2">
    <name type="scientific">Hyphobacterium marinum</name>
    <dbReference type="NCBI Taxonomy" id="3116574"/>
    <lineage>
        <taxon>Bacteria</taxon>
        <taxon>Pseudomonadati</taxon>
        <taxon>Pseudomonadota</taxon>
        <taxon>Alphaproteobacteria</taxon>
        <taxon>Maricaulales</taxon>
        <taxon>Maricaulaceae</taxon>
        <taxon>Hyphobacterium</taxon>
    </lineage>
</organism>
<proteinExistence type="predicted"/>
<reference evidence="1 2" key="1">
    <citation type="submission" date="2024-01" db="EMBL/GenBank/DDBJ databases">
        <title>Hyphobacterium bacterium isolated from marine sediment.</title>
        <authorList>
            <person name="Zhao S."/>
        </authorList>
    </citation>
    <scope>NUCLEOTIDE SEQUENCE [LARGE SCALE GENOMIC DNA]</scope>
    <source>
        <strain evidence="1 2">Y60-23</strain>
    </source>
</reference>
<dbReference type="Gene3D" id="1.25.40.10">
    <property type="entry name" value="Tetratricopeptide repeat domain"/>
    <property type="match status" value="2"/>
</dbReference>
<sequence length="515" mass="58884">MTSQTKVRSDRRFRWMLAMSAPLVALLIIFMSIADAEAQRRNRQEDQEGSEEDRTMSAQMGEPILEAQECLNNDNFTCVINTLTPLLSQSPNNFERFVIHRMRGVAYFSSDRSQQAIQDFEAAINTGAATTDERVALRMNIGQLYIVNEQYSQGIAAMEQAIREGATLNANLAMMLAQAYGQAERYSEGIRYAQIAFDQASPRERRHYDLLLFFLQQLDRVPQQRDLIQEMVERWPGERNYWTSLVALMARTNDEQGAFEANKLMYLNGMLNEEREIIRIAQYYSYFEYPYRGAVILEREMNAGRVNRTRQNLETLANMWRQAREFDRAIPVLRQLAQQSNSGDDYLKLAEALYQENELADAETAFEQALQRGGFNRPGDAWALLGTVRYERGNRQDALQAFGRCSNMTESRRTCQGWTTFINGELAAEEQARLLRIRVTVEECRNTIREELVIITLTGDEDSFDEEGRAIVTIPERCQPYFNQYGDQTAGPGFVAEVEEDAEADAEGAEASEAG</sequence>
<dbReference type="SUPFAM" id="SSF81901">
    <property type="entry name" value="HCP-like"/>
    <property type="match status" value="1"/>
</dbReference>
<dbReference type="InterPro" id="IPR011990">
    <property type="entry name" value="TPR-like_helical_dom_sf"/>
</dbReference>
<protein>
    <submittedName>
        <fullName evidence="1">Tetratricopeptide repeat protein</fullName>
    </submittedName>
</protein>
<dbReference type="InterPro" id="IPR019734">
    <property type="entry name" value="TPR_rpt"/>
</dbReference>